<feature type="domain" description="Micro-fibrillar-associated protein 1 C-terminal" evidence="5">
    <location>
        <begin position="228"/>
        <end position="440"/>
    </location>
</feature>
<evidence type="ECO:0000256" key="2">
    <source>
        <dbReference type="ARBA" id="ARBA00047104"/>
    </source>
</evidence>
<gene>
    <name evidence="6" type="primary">Mfap1</name>
</gene>
<dbReference type="InterPro" id="IPR009730">
    <property type="entry name" value="MFAP1_C"/>
</dbReference>
<proteinExistence type="evidence at transcript level"/>
<feature type="coiled-coil region" evidence="3">
    <location>
        <begin position="244"/>
        <end position="286"/>
    </location>
</feature>
<feature type="compositionally biased region" description="Polar residues" evidence="4">
    <location>
        <begin position="438"/>
        <end position="458"/>
    </location>
</feature>
<feature type="compositionally biased region" description="Basic residues" evidence="4">
    <location>
        <begin position="177"/>
        <end position="188"/>
    </location>
</feature>
<feature type="compositionally biased region" description="Acidic residues" evidence="4">
    <location>
        <begin position="54"/>
        <end position="65"/>
    </location>
</feature>
<dbReference type="PANTHER" id="PTHR15327">
    <property type="entry name" value="MICROFIBRIL-ASSOCIATED PROTEIN"/>
    <property type="match status" value="1"/>
</dbReference>
<feature type="region of interest" description="Disordered" evidence="4">
    <location>
        <begin position="117"/>
        <end position="239"/>
    </location>
</feature>
<evidence type="ECO:0000313" key="6">
    <source>
        <dbReference type="EMBL" id="CAB3263778.1"/>
    </source>
</evidence>
<feature type="region of interest" description="Disordered" evidence="4">
    <location>
        <begin position="49"/>
        <end position="84"/>
    </location>
</feature>
<keyword evidence="3" id="KW-0175">Coiled coil</keyword>
<feature type="compositionally biased region" description="Basic and acidic residues" evidence="4">
    <location>
        <begin position="348"/>
        <end position="362"/>
    </location>
</feature>
<protein>
    <submittedName>
        <fullName evidence="6">Microfibrillar-associated protein 1-like</fullName>
    </submittedName>
</protein>
<dbReference type="Pfam" id="PF06991">
    <property type="entry name" value="MFAP1"/>
    <property type="match status" value="1"/>
</dbReference>
<evidence type="ECO:0000256" key="4">
    <source>
        <dbReference type="SAM" id="MobiDB-lite"/>
    </source>
</evidence>
<dbReference type="EMBL" id="LR787916">
    <property type="protein sequence ID" value="CAB3263778.1"/>
    <property type="molecule type" value="mRNA"/>
</dbReference>
<feature type="compositionally biased region" description="Acidic residues" evidence="4">
    <location>
        <begin position="159"/>
        <end position="173"/>
    </location>
</feature>
<evidence type="ECO:0000259" key="5">
    <source>
        <dbReference type="Pfam" id="PF06991"/>
    </source>
</evidence>
<feature type="region of interest" description="Disordered" evidence="4">
    <location>
        <begin position="437"/>
        <end position="480"/>
    </location>
</feature>
<organism evidence="6">
    <name type="scientific">Phallusia mammillata</name>
    <dbReference type="NCBI Taxonomy" id="59560"/>
    <lineage>
        <taxon>Eukaryota</taxon>
        <taxon>Metazoa</taxon>
        <taxon>Chordata</taxon>
        <taxon>Tunicata</taxon>
        <taxon>Ascidiacea</taxon>
        <taxon>Phlebobranchia</taxon>
        <taxon>Ascidiidae</taxon>
        <taxon>Phallusia</taxon>
    </lineage>
</organism>
<feature type="region of interest" description="Disordered" evidence="4">
    <location>
        <begin position="348"/>
        <end position="368"/>
    </location>
</feature>
<evidence type="ECO:0000256" key="1">
    <source>
        <dbReference type="ARBA" id="ARBA00008155"/>
    </source>
</evidence>
<dbReference type="AlphaFoldDB" id="A0A6F9DLB3"/>
<name>A0A6F9DLB3_9ASCI</name>
<feature type="compositionally biased region" description="Acidic residues" evidence="4">
    <location>
        <begin position="203"/>
        <end position="232"/>
    </location>
</feature>
<evidence type="ECO:0000256" key="3">
    <source>
        <dbReference type="SAM" id="Coils"/>
    </source>
</evidence>
<comment type="similarity">
    <text evidence="1">Belongs to the MFAP1 family.</text>
</comment>
<comment type="subunit">
    <text evidence="2">Component of the spliceosome B complex. Interacts with PRPF38A (via N-terminal interaction domain).</text>
</comment>
<reference evidence="6" key="1">
    <citation type="submission" date="2020-04" db="EMBL/GenBank/DDBJ databases">
        <authorList>
            <person name="Neveu A P."/>
        </authorList>
    </citation>
    <scope>NUCLEOTIDE SEQUENCE</scope>
    <source>
        <tissue evidence="6">Whole embryo</tissue>
    </source>
</reference>
<dbReference type="InterPro" id="IPR033194">
    <property type="entry name" value="MFAP1"/>
</dbReference>
<accession>A0A6F9DLB3</accession>
<sequence length="480" mass="56164">MFTLGQEHIVEEASKPQPIMFTAGAVPVRNKKGEMSMEKVHVKRYVAGKRPDWADDEMDESSDEEQSAKFVQSEMASDEEEEISAQVRYQRHRADNDVDLHNVDDRRLRRLMQRDHEDVEERIQRRRVHEPQVIAHGTDEESEEEVERPTRSATHAVALDEESSDEEELDEEEIEKRRARLRERARAKRGAEEELLAIPTDVKEEDAEKETEMEEEYISDEESEYTDSEDDDGPRLKPVFVRKKDRLTIQEREKEEERQRLLALEAKKAAEERKKYSVKLVEMEARAELEAHSAATGSLDAALGAIDSDDGNDEAEYEAWKVRELKRIKRDRDEREALEREKEEIERMRNMTEEERRAELRNNPRVVPNQAPKGKYKFLQKYYHRGAFYINEEETVLARDYTAPTLEDHFDKSILPKVMQVKNFGRSGRTKYTHLVDQDTTNYDSPWSQEVAGSNRYMSNRGGGMKQNFARPSTKKHTDT</sequence>